<evidence type="ECO:0000256" key="1">
    <source>
        <dbReference type="SAM" id="MobiDB-lite"/>
    </source>
</evidence>
<evidence type="ECO:0000313" key="4">
    <source>
        <dbReference type="Proteomes" id="UP001345013"/>
    </source>
</evidence>
<name>A0ABR0KHG5_9EURO</name>
<feature type="chain" id="PRO_5045476054" evidence="2">
    <location>
        <begin position="21"/>
        <end position="157"/>
    </location>
</feature>
<feature type="signal peptide" evidence="2">
    <location>
        <begin position="1"/>
        <end position="20"/>
    </location>
</feature>
<reference evidence="3 4" key="1">
    <citation type="submission" date="2023-08" db="EMBL/GenBank/DDBJ databases">
        <title>Black Yeasts Isolated from many extreme environments.</title>
        <authorList>
            <person name="Coleine C."/>
            <person name="Stajich J.E."/>
            <person name="Selbmann L."/>
        </authorList>
    </citation>
    <scope>NUCLEOTIDE SEQUENCE [LARGE SCALE GENOMIC DNA]</scope>
    <source>
        <strain evidence="3 4">CCFEE 5885</strain>
    </source>
</reference>
<dbReference type="Proteomes" id="UP001345013">
    <property type="component" value="Unassembled WGS sequence"/>
</dbReference>
<proteinExistence type="predicted"/>
<evidence type="ECO:0000313" key="3">
    <source>
        <dbReference type="EMBL" id="KAK5096505.1"/>
    </source>
</evidence>
<feature type="region of interest" description="Disordered" evidence="1">
    <location>
        <begin position="39"/>
        <end position="89"/>
    </location>
</feature>
<dbReference type="EMBL" id="JAVRRG010000022">
    <property type="protein sequence ID" value="KAK5096505.1"/>
    <property type="molecule type" value="Genomic_DNA"/>
</dbReference>
<organism evidence="3 4">
    <name type="scientific">Lithohypha guttulata</name>
    <dbReference type="NCBI Taxonomy" id="1690604"/>
    <lineage>
        <taxon>Eukaryota</taxon>
        <taxon>Fungi</taxon>
        <taxon>Dikarya</taxon>
        <taxon>Ascomycota</taxon>
        <taxon>Pezizomycotina</taxon>
        <taxon>Eurotiomycetes</taxon>
        <taxon>Chaetothyriomycetidae</taxon>
        <taxon>Chaetothyriales</taxon>
        <taxon>Trichomeriaceae</taxon>
        <taxon>Lithohypha</taxon>
    </lineage>
</organism>
<evidence type="ECO:0000256" key="2">
    <source>
        <dbReference type="SAM" id="SignalP"/>
    </source>
</evidence>
<sequence>MSCFRLVVVLFVSLPLSIFAAPLPAPSFPSTSDVEHTANWPAYGGNAKANPTPSSSSPTASKSTSDDNNSDTTTTNSNNTTQNDNDGNITTTLKNIDILNKSGNVIGNTVASNIANDNDILNDNVVAVASGNSLTTGDVNLDLLGDGLGLLGARDEA</sequence>
<comment type="caution">
    <text evidence="3">The sequence shown here is derived from an EMBL/GenBank/DDBJ whole genome shotgun (WGS) entry which is preliminary data.</text>
</comment>
<gene>
    <name evidence="3" type="ORF">LTR24_002571</name>
</gene>
<accession>A0ABR0KHG5</accession>
<feature type="compositionally biased region" description="Low complexity" evidence="1">
    <location>
        <begin position="46"/>
        <end position="89"/>
    </location>
</feature>
<keyword evidence="2" id="KW-0732">Signal</keyword>
<protein>
    <submittedName>
        <fullName evidence="3">Uncharacterized protein</fullName>
    </submittedName>
</protein>
<keyword evidence="4" id="KW-1185">Reference proteome</keyword>